<dbReference type="InterPro" id="IPR000847">
    <property type="entry name" value="LysR_HTH_N"/>
</dbReference>
<dbReference type="GO" id="GO:0003700">
    <property type="term" value="F:DNA-binding transcription factor activity"/>
    <property type="evidence" value="ECO:0007669"/>
    <property type="project" value="InterPro"/>
</dbReference>
<dbReference type="RefSeq" id="WP_095524862.1">
    <property type="nucleotide sequence ID" value="NZ_MDUX01000033.1"/>
</dbReference>
<dbReference type="InterPro" id="IPR036390">
    <property type="entry name" value="WH_DNA-bd_sf"/>
</dbReference>
<evidence type="ECO:0000313" key="7">
    <source>
        <dbReference type="EMBL" id="PAS92895.1"/>
    </source>
</evidence>
<keyword evidence="4" id="KW-0804">Transcription</keyword>
<dbReference type="GO" id="GO:0043565">
    <property type="term" value="F:sequence-specific DNA binding"/>
    <property type="evidence" value="ECO:0007669"/>
    <property type="project" value="TreeGrafter"/>
</dbReference>
<dbReference type="Proteomes" id="UP000216107">
    <property type="component" value="Unassembled WGS sequence"/>
</dbReference>
<dbReference type="Pfam" id="PF03466">
    <property type="entry name" value="LysR_substrate"/>
    <property type="match status" value="1"/>
</dbReference>
<evidence type="ECO:0000256" key="1">
    <source>
        <dbReference type="ARBA" id="ARBA00009437"/>
    </source>
</evidence>
<dbReference type="PANTHER" id="PTHR30537:SF5">
    <property type="entry name" value="HTH-TYPE TRANSCRIPTIONAL ACTIVATOR TTDR-RELATED"/>
    <property type="match status" value="1"/>
</dbReference>
<organism evidence="7 8">
    <name type="scientific">Candidatus Dactylopiibacterium carminicum</name>
    <dbReference type="NCBI Taxonomy" id="857335"/>
    <lineage>
        <taxon>Bacteria</taxon>
        <taxon>Pseudomonadati</taxon>
        <taxon>Pseudomonadota</taxon>
        <taxon>Betaproteobacteria</taxon>
        <taxon>Rhodocyclales</taxon>
        <taxon>Rhodocyclaceae</taxon>
        <taxon>Candidatus Dactylopiibacterium</taxon>
    </lineage>
</organism>
<evidence type="ECO:0000313" key="6">
    <source>
        <dbReference type="EMBL" id="KAF7598919.1"/>
    </source>
</evidence>
<keyword evidence="3" id="KW-0238">DNA-binding</keyword>
<dbReference type="InterPro" id="IPR005119">
    <property type="entry name" value="LysR_subst-bd"/>
</dbReference>
<dbReference type="Proteomes" id="UP000623509">
    <property type="component" value="Unassembled WGS sequence"/>
</dbReference>
<name>A0A272ES23_9RHOO</name>
<feature type="domain" description="HTH lysR-type" evidence="5">
    <location>
        <begin position="6"/>
        <end position="63"/>
    </location>
</feature>
<dbReference type="OrthoDB" id="8579932at2"/>
<dbReference type="GO" id="GO:0006351">
    <property type="term" value="P:DNA-templated transcription"/>
    <property type="evidence" value="ECO:0007669"/>
    <property type="project" value="TreeGrafter"/>
</dbReference>
<accession>A0A272ES23</accession>
<dbReference type="EMBL" id="MDUX01000033">
    <property type="protein sequence ID" value="KAF7598919.1"/>
    <property type="molecule type" value="Genomic_DNA"/>
</dbReference>
<evidence type="ECO:0000256" key="2">
    <source>
        <dbReference type="ARBA" id="ARBA00023015"/>
    </source>
</evidence>
<keyword evidence="9" id="KW-1185">Reference proteome</keyword>
<evidence type="ECO:0000259" key="5">
    <source>
        <dbReference type="PROSITE" id="PS50931"/>
    </source>
</evidence>
<keyword evidence="2" id="KW-0805">Transcription regulation</keyword>
<dbReference type="PROSITE" id="PS50931">
    <property type="entry name" value="HTH_LYSR"/>
    <property type="match status" value="1"/>
</dbReference>
<dbReference type="Gene3D" id="1.10.10.10">
    <property type="entry name" value="Winged helix-like DNA-binding domain superfamily/Winged helix DNA-binding domain"/>
    <property type="match status" value="1"/>
</dbReference>
<gene>
    <name evidence="6" type="ORF">BGI27_10630</name>
    <name evidence="7" type="ORF">CGU29_09715</name>
</gene>
<protein>
    <submittedName>
        <fullName evidence="7">LysR family transcriptional regulator</fullName>
    </submittedName>
</protein>
<dbReference type="EMBL" id="NMRN01000027">
    <property type="protein sequence ID" value="PAS92895.1"/>
    <property type="molecule type" value="Genomic_DNA"/>
</dbReference>
<evidence type="ECO:0000256" key="4">
    <source>
        <dbReference type="ARBA" id="ARBA00023163"/>
    </source>
</evidence>
<dbReference type="PANTHER" id="PTHR30537">
    <property type="entry name" value="HTH-TYPE TRANSCRIPTIONAL REGULATOR"/>
    <property type="match status" value="1"/>
</dbReference>
<dbReference type="SUPFAM" id="SSF53850">
    <property type="entry name" value="Periplasmic binding protein-like II"/>
    <property type="match status" value="1"/>
</dbReference>
<reference evidence="7 8" key="2">
    <citation type="submission" date="2017-07" db="EMBL/GenBank/DDBJ databases">
        <title>Candidatus Dactylopiibacterium carminicum, a nitrogen-fixing symbiont of the cochineal insect Dactylopius coccus and Dactylopius opuntiae (Hemiptera: Coccoidea: Dactylopiidae).</title>
        <authorList>
            <person name="Vera A."/>
        </authorList>
    </citation>
    <scope>NUCLEOTIDE SEQUENCE [LARGE SCALE GENOMIC DNA]</scope>
    <source>
        <strain evidence="7 8">NFDCM</strain>
    </source>
</reference>
<evidence type="ECO:0000256" key="3">
    <source>
        <dbReference type="ARBA" id="ARBA00023125"/>
    </source>
</evidence>
<reference evidence="6 9" key="1">
    <citation type="submission" date="2016-08" db="EMBL/GenBank/DDBJ databases">
        <title>Candidatus Dactylopiibacterium carminicum genome sequence.</title>
        <authorList>
            <person name="Ramirez-Puebla S.T."/>
            <person name="Ormeno-Orrillo E."/>
            <person name="Vera-Ponce De Leon A."/>
            <person name="Luis L."/>
            <person name="Sanchez-Flores A."/>
            <person name="Monica R."/>
            <person name="Martinez-Romero E."/>
        </authorList>
    </citation>
    <scope>NUCLEOTIDE SEQUENCE [LARGE SCALE GENOMIC DNA]</scope>
    <source>
        <strain evidence="6">END1</strain>
    </source>
</reference>
<dbReference type="CDD" id="cd08422">
    <property type="entry name" value="PBP2_CrgA_like"/>
    <property type="match status" value="1"/>
</dbReference>
<dbReference type="InterPro" id="IPR036388">
    <property type="entry name" value="WH-like_DNA-bd_sf"/>
</dbReference>
<evidence type="ECO:0000313" key="9">
    <source>
        <dbReference type="Proteomes" id="UP000623509"/>
    </source>
</evidence>
<dbReference type="AlphaFoldDB" id="A0A272ES23"/>
<dbReference type="Gene3D" id="3.40.190.290">
    <property type="match status" value="1"/>
</dbReference>
<dbReference type="FunFam" id="1.10.10.10:FF:000001">
    <property type="entry name" value="LysR family transcriptional regulator"/>
    <property type="match status" value="1"/>
</dbReference>
<dbReference type="SUPFAM" id="SSF46785">
    <property type="entry name" value="Winged helix' DNA-binding domain"/>
    <property type="match status" value="1"/>
</dbReference>
<comment type="similarity">
    <text evidence="1">Belongs to the LysR transcriptional regulatory family.</text>
</comment>
<dbReference type="InterPro" id="IPR058163">
    <property type="entry name" value="LysR-type_TF_proteobact-type"/>
</dbReference>
<evidence type="ECO:0000313" key="8">
    <source>
        <dbReference type="Proteomes" id="UP000216107"/>
    </source>
</evidence>
<sequence length="307" mass="34298">MKQPADRLTLMQTFIRIVEAGNLSAAAAQMNSTQPTVSRRLQTLERSLGLQLMQRSTHAMKLTEAGTRYYTHAKELIERWSEFESDLRGSVDEPQGLLRVVVPHAFGQHQLVGPMSEYLARYPRVSVEWLLHDTPPDFITQGIDCAIRVGGEPDPSAVAVPLGEVHRILIASPQLFATRRLPQRPADLADLSWLALQPFYRNELRLLGNTGEEHLLAFRPRVVTDSLYALRSSVLLGTGIAAASEWVVKENVAAGRLLRLLPEWQAVPLPVYLVYPYAPFYPARLRAFVDIMRKAMSVLPGKARATG</sequence>
<dbReference type="Pfam" id="PF00126">
    <property type="entry name" value="HTH_1"/>
    <property type="match status" value="1"/>
</dbReference>
<comment type="caution">
    <text evidence="7">The sequence shown here is derived from an EMBL/GenBank/DDBJ whole genome shotgun (WGS) entry which is preliminary data.</text>
</comment>
<dbReference type="PRINTS" id="PR00039">
    <property type="entry name" value="HTHLYSR"/>
</dbReference>
<proteinExistence type="inferred from homology"/>